<feature type="transmembrane region" description="Helical" evidence="1">
    <location>
        <begin position="73"/>
        <end position="93"/>
    </location>
</feature>
<dbReference type="HOGENOM" id="CLU_150156_0_0_1"/>
<reference evidence="3" key="1">
    <citation type="journal article" date="2014" name="Proc. Natl. Acad. Sci. U.S.A.">
        <title>Extensive sampling of basidiomycete genomes demonstrates inadequacy of the white-rot/brown-rot paradigm for wood decay fungi.</title>
        <authorList>
            <person name="Riley R."/>
            <person name="Salamov A.A."/>
            <person name="Brown D.W."/>
            <person name="Nagy L.G."/>
            <person name="Floudas D."/>
            <person name="Held B.W."/>
            <person name="Levasseur A."/>
            <person name="Lombard V."/>
            <person name="Morin E."/>
            <person name="Otillar R."/>
            <person name="Lindquist E.A."/>
            <person name="Sun H."/>
            <person name="LaButti K.M."/>
            <person name="Schmutz J."/>
            <person name="Jabbour D."/>
            <person name="Luo H."/>
            <person name="Baker S.E."/>
            <person name="Pisabarro A.G."/>
            <person name="Walton J.D."/>
            <person name="Blanchette R.A."/>
            <person name="Henrissat B."/>
            <person name="Martin F."/>
            <person name="Cullen D."/>
            <person name="Hibbett D.S."/>
            <person name="Grigoriev I.V."/>
        </authorList>
    </citation>
    <scope>NUCLEOTIDE SEQUENCE [LARGE SCALE GENOMIC DNA]</scope>
    <source>
        <strain evidence="3">CBS 339.88</strain>
    </source>
</reference>
<dbReference type="EMBL" id="KL142376">
    <property type="protein sequence ID" value="KDR77790.1"/>
    <property type="molecule type" value="Genomic_DNA"/>
</dbReference>
<evidence type="ECO:0000256" key="1">
    <source>
        <dbReference type="SAM" id="Phobius"/>
    </source>
</evidence>
<keyword evidence="1" id="KW-0472">Membrane</keyword>
<keyword evidence="1" id="KW-0812">Transmembrane</keyword>
<evidence type="ECO:0000313" key="2">
    <source>
        <dbReference type="EMBL" id="KDR77790.1"/>
    </source>
</evidence>
<sequence>MPRFTARTLGAYLMSTPIFGSAKSWKAGKVDKREVGRETGTLGLEMILRRDGGDVVESEVRNSATYRLPPSPFLYQVAFSTFVFIAYLSLALFSRCVDLFLVVRSGLWDVGILRRFPSSSLSPNWFQTLANAVALLFYGLSLIL</sequence>
<keyword evidence="3" id="KW-1185">Reference proteome</keyword>
<proteinExistence type="predicted"/>
<gene>
    <name evidence="2" type="ORF">GALMADRAFT_413092</name>
</gene>
<dbReference type="Proteomes" id="UP000027222">
    <property type="component" value="Unassembled WGS sequence"/>
</dbReference>
<dbReference type="AlphaFoldDB" id="A0A067T3M6"/>
<name>A0A067T3M6_GALM3</name>
<protein>
    <submittedName>
        <fullName evidence="2">Uncharacterized protein</fullName>
    </submittedName>
</protein>
<feature type="transmembrane region" description="Helical" evidence="1">
    <location>
        <begin position="125"/>
        <end position="143"/>
    </location>
</feature>
<accession>A0A067T3M6</accession>
<keyword evidence="1" id="KW-1133">Transmembrane helix</keyword>
<evidence type="ECO:0000313" key="3">
    <source>
        <dbReference type="Proteomes" id="UP000027222"/>
    </source>
</evidence>
<organism evidence="2 3">
    <name type="scientific">Galerina marginata (strain CBS 339.88)</name>
    <dbReference type="NCBI Taxonomy" id="685588"/>
    <lineage>
        <taxon>Eukaryota</taxon>
        <taxon>Fungi</taxon>
        <taxon>Dikarya</taxon>
        <taxon>Basidiomycota</taxon>
        <taxon>Agaricomycotina</taxon>
        <taxon>Agaricomycetes</taxon>
        <taxon>Agaricomycetidae</taxon>
        <taxon>Agaricales</taxon>
        <taxon>Agaricineae</taxon>
        <taxon>Strophariaceae</taxon>
        <taxon>Galerina</taxon>
    </lineage>
</organism>